<feature type="domain" description="Cation-transporting P-type ATPase N-terminal" evidence="6">
    <location>
        <begin position="39"/>
        <end position="77"/>
    </location>
</feature>
<evidence type="ECO:0000259" key="5">
    <source>
        <dbReference type="Pfam" id="PF00122"/>
    </source>
</evidence>
<dbReference type="GO" id="GO:0006883">
    <property type="term" value="P:intracellular sodium ion homeostasis"/>
    <property type="evidence" value="ECO:0007669"/>
    <property type="project" value="TreeGrafter"/>
</dbReference>
<comment type="subcellular location">
    <subcellularLocation>
        <location evidence="1">Cell membrane</location>
        <topology evidence="1">Multi-pass membrane protein</topology>
    </subcellularLocation>
</comment>
<evidence type="ECO:0000256" key="3">
    <source>
        <dbReference type="ARBA" id="ARBA00022475"/>
    </source>
</evidence>
<dbReference type="EMBL" id="FMIK01000019">
    <property type="protein sequence ID" value="SCL88870.1"/>
    <property type="molecule type" value="Genomic_DNA"/>
</dbReference>
<dbReference type="PANTHER" id="PTHR43294:SF21">
    <property type="entry name" value="CATION TRANSPORTING ATPASE"/>
    <property type="match status" value="1"/>
</dbReference>
<dbReference type="GO" id="GO:0030007">
    <property type="term" value="P:intracellular potassium ion homeostasis"/>
    <property type="evidence" value="ECO:0007669"/>
    <property type="project" value="TreeGrafter"/>
</dbReference>
<dbReference type="GO" id="GO:0036376">
    <property type="term" value="P:sodium ion export across plasma membrane"/>
    <property type="evidence" value="ECO:0007669"/>
    <property type="project" value="TreeGrafter"/>
</dbReference>
<dbReference type="InterPro" id="IPR059000">
    <property type="entry name" value="ATPase_P-type_domA"/>
</dbReference>
<evidence type="ECO:0000313" key="8">
    <source>
        <dbReference type="Proteomes" id="UP000242164"/>
    </source>
</evidence>
<dbReference type="PANTHER" id="PTHR43294">
    <property type="entry name" value="SODIUM/POTASSIUM-TRANSPORTING ATPASE SUBUNIT ALPHA"/>
    <property type="match status" value="1"/>
</dbReference>
<dbReference type="GO" id="GO:1902600">
    <property type="term" value="P:proton transmembrane transport"/>
    <property type="evidence" value="ECO:0007669"/>
    <property type="project" value="TreeGrafter"/>
</dbReference>
<evidence type="ECO:0000256" key="4">
    <source>
        <dbReference type="SAM" id="MobiDB-lite"/>
    </source>
</evidence>
<dbReference type="Proteomes" id="UP000242164">
    <property type="component" value="Unassembled WGS sequence"/>
</dbReference>
<accession>A0AAX2CF74</accession>
<name>A0AAX2CF74_9BACI</name>
<evidence type="ECO:0000256" key="1">
    <source>
        <dbReference type="ARBA" id="ARBA00004651"/>
    </source>
</evidence>
<proteinExistence type="inferred from homology"/>
<feature type="region of interest" description="Disordered" evidence="4">
    <location>
        <begin position="1"/>
        <end position="20"/>
    </location>
</feature>
<sequence>MLHVNKLVGNTSHKQSKKGMKEQILLQQNKELLIEIATRDVKSVFVYFKTTRDGLSMKEAQKRIHVYGKNEFSSKRTLLTNVIMKLGGVIPSLTKQREQCDVETVTVSRVEGEMKQESKRINLPVTELVPGDIVFLSAGDTVPADVRIIYANDLLVDESMLTGKETNVEKFESCYYLERKRFIPLKRMKDYNPLQLENVCFKGTKVVSGTAKAVVISTGKNTYPGLLHTCCMQTS</sequence>
<comment type="similarity">
    <text evidence="2">Belongs to the cation transport ATPase (P-type) (TC 3.A.3) family. Type IIA subfamily.</text>
</comment>
<dbReference type="Pfam" id="PF00122">
    <property type="entry name" value="E1-E2_ATPase"/>
    <property type="match status" value="1"/>
</dbReference>
<dbReference type="Gene3D" id="2.70.150.10">
    <property type="entry name" value="Calcium-transporting ATPase, cytoplasmic transduction domain A"/>
    <property type="match status" value="1"/>
</dbReference>
<gene>
    <name evidence="7" type="ORF">BCB44BAC_01445</name>
</gene>
<dbReference type="GO" id="GO:1990573">
    <property type="term" value="P:potassium ion import across plasma membrane"/>
    <property type="evidence" value="ECO:0007669"/>
    <property type="project" value="TreeGrafter"/>
</dbReference>
<dbReference type="InterPro" id="IPR050510">
    <property type="entry name" value="Cation_transp_ATPase_P-type"/>
</dbReference>
<keyword evidence="3" id="KW-0472">Membrane</keyword>
<reference evidence="7 8" key="1">
    <citation type="submission" date="2016-08" db="EMBL/GenBank/DDBJ databases">
        <authorList>
            <person name="Loux V."/>
            <person name="Rue O."/>
        </authorList>
    </citation>
    <scope>NUCLEOTIDE SEQUENCE [LARGE SCALE GENOMIC DNA]</scope>
    <source>
        <strain evidence="7 8">AFSSA_08CEB44bac</strain>
    </source>
</reference>
<dbReference type="RefSeq" id="WP_048722620.1">
    <property type="nucleotide sequence ID" value="NZ_CP024096.1"/>
</dbReference>
<dbReference type="Pfam" id="PF00690">
    <property type="entry name" value="Cation_ATPase_N"/>
    <property type="match status" value="1"/>
</dbReference>
<dbReference type="SUPFAM" id="SSF81653">
    <property type="entry name" value="Calcium ATPase, transduction domain A"/>
    <property type="match status" value="1"/>
</dbReference>
<evidence type="ECO:0000313" key="7">
    <source>
        <dbReference type="EMBL" id="SCL88870.1"/>
    </source>
</evidence>
<dbReference type="GO" id="GO:0005391">
    <property type="term" value="F:P-type sodium:potassium-exchanging transporter activity"/>
    <property type="evidence" value="ECO:0007669"/>
    <property type="project" value="TreeGrafter"/>
</dbReference>
<dbReference type="InterPro" id="IPR004014">
    <property type="entry name" value="ATPase_P-typ_cation-transptr_N"/>
</dbReference>
<protein>
    <submittedName>
        <fullName evidence="7">Mg(2+) P-type ATPase-like protein</fullName>
    </submittedName>
</protein>
<evidence type="ECO:0000256" key="2">
    <source>
        <dbReference type="ARBA" id="ARBA00005675"/>
    </source>
</evidence>
<dbReference type="AlphaFoldDB" id="A0AAX2CF74"/>
<dbReference type="InterPro" id="IPR008250">
    <property type="entry name" value="ATPase_P-typ_transduc_dom_A_sf"/>
</dbReference>
<comment type="caution">
    <text evidence="7">The sequence shown here is derived from an EMBL/GenBank/DDBJ whole genome shotgun (WGS) entry which is preliminary data.</text>
</comment>
<keyword evidence="3" id="KW-1003">Cell membrane</keyword>
<feature type="domain" description="P-type ATPase A" evidence="5">
    <location>
        <begin position="116"/>
        <end position="225"/>
    </location>
</feature>
<dbReference type="GO" id="GO:0005886">
    <property type="term" value="C:plasma membrane"/>
    <property type="evidence" value="ECO:0007669"/>
    <property type="project" value="UniProtKB-SubCell"/>
</dbReference>
<organism evidence="7 8">
    <name type="scientific">Bacillus cytotoxicus</name>
    <dbReference type="NCBI Taxonomy" id="580165"/>
    <lineage>
        <taxon>Bacteria</taxon>
        <taxon>Bacillati</taxon>
        <taxon>Bacillota</taxon>
        <taxon>Bacilli</taxon>
        <taxon>Bacillales</taxon>
        <taxon>Bacillaceae</taxon>
        <taxon>Bacillus</taxon>
        <taxon>Bacillus cereus group</taxon>
    </lineage>
</organism>
<evidence type="ECO:0000259" key="6">
    <source>
        <dbReference type="Pfam" id="PF00690"/>
    </source>
</evidence>